<dbReference type="RefSeq" id="WP_119831506.1">
    <property type="nucleotide sequence ID" value="NZ_QYUL01000002.1"/>
</dbReference>
<protein>
    <recommendedName>
        <fullName evidence="2">Protein SirB1 N-terminal domain-containing protein</fullName>
    </recommendedName>
</protein>
<reference evidence="3 4" key="1">
    <citation type="submission" date="2018-09" db="EMBL/GenBank/DDBJ databases">
        <authorList>
            <person name="Zhu H."/>
        </authorList>
    </citation>
    <scope>NUCLEOTIDE SEQUENCE [LARGE SCALE GENOMIC DNA]</scope>
    <source>
        <strain evidence="3 4">K2W22B-5</strain>
    </source>
</reference>
<organism evidence="3 4">
    <name type="scientific">Azospirillum cavernae</name>
    <dbReference type="NCBI Taxonomy" id="2320860"/>
    <lineage>
        <taxon>Bacteria</taxon>
        <taxon>Pseudomonadati</taxon>
        <taxon>Pseudomonadota</taxon>
        <taxon>Alphaproteobacteria</taxon>
        <taxon>Rhodospirillales</taxon>
        <taxon>Azospirillaceae</taxon>
        <taxon>Azospirillum</taxon>
    </lineage>
</organism>
<name>A0A418VW83_9PROT</name>
<accession>A0A418VW83</accession>
<dbReference type="PANTHER" id="PTHR31350">
    <property type="entry name" value="SI:DKEY-261L7.2"/>
    <property type="match status" value="1"/>
</dbReference>
<dbReference type="InterPro" id="IPR032698">
    <property type="entry name" value="SirB1_N"/>
</dbReference>
<sequence>MTSHAEAREILRQIGDQPDDAINLAEAALALAALDVSTADLTGYRRHIQAIVADLAERVDDAFREADSLEARIALLHQVIGERHGYSGDHDTYDDLQNANMMRVIDRRRGLPVALGILYMHAARSQGWSIVGLNFPGHFLVRVDLGSARAIIDPFNEGQVRSVVDLRDLLKATAGSAAELSPDHYQPVANRDVLLRLQNNIKLRHLSAHDIPKALEILEGMRLFAPHEPALWRETGLLEAHTGKLADAITALETFMALSGDEHQRHQTASLIQTLKKRLN</sequence>
<dbReference type="Proteomes" id="UP000283458">
    <property type="component" value="Unassembled WGS sequence"/>
</dbReference>
<dbReference type="EMBL" id="QYUL01000002">
    <property type="protein sequence ID" value="RJF81416.1"/>
    <property type="molecule type" value="Genomic_DNA"/>
</dbReference>
<feature type="domain" description="Protein SirB1 N-terminal" evidence="2">
    <location>
        <begin position="48"/>
        <end position="198"/>
    </location>
</feature>
<dbReference type="AlphaFoldDB" id="A0A418VW83"/>
<evidence type="ECO:0000256" key="1">
    <source>
        <dbReference type="ARBA" id="ARBA00007100"/>
    </source>
</evidence>
<dbReference type="Pfam" id="PF13371">
    <property type="entry name" value="TPR_9"/>
    <property type="match status" value="1"/>
</dbReference>
<dbReference type="OrthoDB" id="232498at2"/>
<dbReference type="Pfam" id="PF13369">
    <property type="entry name" value="Transglut_core2"/>
    <property type="match status" value="1"/>
</dbReference>
<comment type="similarity">
    <text evidence="1">Belongs to the UPF0162 family.</text>
</comment>
<comment type="caution">
    <text evidence="3">The sequence shown here is derived from an EMBL/GenBank/DDBJ whole genome shotgun (WGS) entry which is preliminary data.</text>
</comment>
<gene>
    <name evidence="3" type="ORF">D3877_14725</name>
</gene>
<evidence type="ECO:0000259" key="2">
    <source>
        <dbReference type="Pfam" id="PF13369"/>
    </source>
</evidence>
<evidence type="ECO:0000313" key="4">
    <source>
        <dbReference type="Proteomes" id="UP000283458"/>
    </source>
</evidence>
<proteinExistence type="inferred from homology"/>
<dbReference type="PANTHER" id="PTHR31350:SF21">
    <property type="entry name" value="F-BOX ONLY PROTEIN 21"/>
    <property type="match status" value="1"/>
</dbReference>
<keyword evidence="4" id="KW-1185">Reference proteome</keyword>
<evidence type="ECO:0000313" key="3">
    <source>
        <dbReference type="EMBL" id="RJF81416.1"/>
    </source>
</evidence>